<comment type="caution">
    <text evidence="1">The sequence shown here is derived from an EMBL/GenBank/DDBJ whole genome shotgun (WGS) entry which is preliminary data.</text>
</comment>
<evidence type="ECO:0000313" key="2">
    <source>
        <dbReference type="Proteomes" id="UP000827092"/>
    </source>
</evidence>
<evidence type="ECO:0000313" key="1">
    <source>
        <dbReference type="EMBL" id="KAG8187033.1"/>
    </source>
</evidence>
<gene>
    <name evidence="1" type="ORF">JTE90_019243</name>
</gene>
<protein>
    <submittedName>
        <fullName evidence="1">Uncharacterized protein</fullName>
    </submittedName>
</protein>
<organism evidence="1 2">
    <name type="scientific">Oedothorax gibbosus</name>
    <dbReference type="NCBI Taxonomy" id="931172"/>
    <lineage>
        <taxon>Eukaryota</taxon>
        <taxon>Metazoa</taxon>
        <taxon>Ecdysozoa</taxon>
        <taxon>Arthropoda</taxon>
        <taxon>Chelicerata</taxon>
        <taxon>Arachnida</taxon>
        <taxon>Araneae</taxon>
        <taxon>Araneomorphae</taxon>
        <taxon>Entelegynae</taxon>
        <taxon>Araneoidea</taxon>
        <taxon>Linyphiidae</taxon>
        <taxon>Erigoninae</taxon>
        <taxon>Oedothorax</taxon>
    </lineage>
</organism>
<name>A0AAV6UTH9_9ARAC</name>
<dbReference type="AlphaFoldDB" id="A0AAV6UTH9"/>
<sequence>MWLVRHPLVVMNPSITGRTSFIVGAARPTCSSEKNQSSASSRRVILSVFTEIGLKPSLNVLLQYFTYGIGDSDYAIFCCNLTSGIHLCRLA</sequence>
<proteinExistence type="predicted"/>
<dbReference type="EMBL" id="JAFNEN010000281">
    <property type="protein sequence ID" value="KAG8187033.1"/>
    <property type="molecule type" value="Genomic_DNA"/>
</dbReference>
<dbReference type="Proteomes" id="UP000827092">
    <property type="component" value="Unassembled WGS sequence"/>
</dbReference>
<accession>A0AAV6UTH9</accession>
<keyword evidence="2" id="KW-1185">Reference proteome</keyword>
<reference evidence="1 2" key="1">
    <citation type="journal article" date="2022" name="Nat. Ecol. Evol.">
        <title>A masculinizing supergene underlies an exaggerated male reproductive morph in a spider.</title>
        <authorList>
            <person name="Hendrickx F."/>
            <person name="De Corte Z."/>
            <person name="Sonet G."/>
            <person name="Van Belleghem S.M."/>
            <person name="Kostlbacher S."/>
            <person name="Vangestel C."/>
        </authorList>
    </citation>
    <scope>NUCLEOTIDE SEQUENCE [LARGE SCALE GENOMIC DNA]</scope>
    <source>
        <strain evidence="1">W744_W776</strain>
    </source>
</reference>